<keyword evidence="10" id="KW-1185">Reference proteome</keyword>
<evidence type="ECO:0000256" key="5">
    <source>
        <dbReference type="ARBA" id="ARBA00023027"/>
    </source>
</evidence>
<keyword evidence="4 6" id="KW-0479">Metal-binding</keyword>
<reference evidence="9" key="1">
    <citation type="submission" date="2023-07" db="EMBL/GenBank/DDBJ databases">
        <title>Genomic Encyclopedia of Type Strains, Phase IV (KMG-IV): sequencing the most valuable type-strain genomes for metagenomic binning, comparative biology and taxonomic classification.</title>
        <authorList>
            <person name="Goeker M."/>
        </authorList>
    </citation>
    <scope>NUCLEOTIDE SEQUENCE</scope>
    <source>
        <strain evidence="9">DSM 24202</strain>
    </source>
</reference>
<dbReference type="EC" id="2.7.1.71" evidence="6"/>
<comment type="catalytic activity">
    <reaction evidence="6">
        <text>shikimate + ATP = 3-phosphoshikimate + ADP + H(+)</text>
        <dbReference type="Rhea" id="RHEA:13121"/>
        <dbReference type="ChEBI" id="CHEBI:15378"/>
        <dbReference type="ChEBI" id="CHEBI:30616"/>
        <dbReference type="ChEBI" id="CHEBI:36208"/>
        <dbReference type="ChEBI" id="CHEBI:145989"/>
        <dbReference type="ChEBI" id="CHEBI:456216"/>
        <dbReference type="EC" id="2.7.1.71"/>
    </reaction>
</comment>
<feature type="binding site" evidence="6">
    <location>
        <position position="79"/>
    </location>
    <ligand>
        <name>substrate</name>
    </ligand>
</feature>
<comment type="caution">
    <text evidence="9">The sequence shown here is derived from an EMBL/GenBank/DDBJ whole genome shotgun (WGS) entry which is preliminary data.</text>
</comment>
<dbReference type="GO" id="GO:0009423">
    <property type="term" value="P:chorismate biosynthetic process"/>
    <property type="evidence" value="ECO:0007669"/>
    <property type="project" value="UniProtKB-UniRule"/>
</dbReference>
<evidence type="ECO:0000313" key="10">
    <source>
        <dbReference type="Proteomes" id="UP001238163"/>
    </source>
</evidence>
<comment type="cofactor">
    <cofactor evidence="2">
        <name>Co(2+)</name>
        <dbReference type="ChEBI" id="CHEBI:48828"/>
    </cofactor>
</comment>
<comment type="cofactor">
    <cofactor evidence="6">
        <name>Mg(2+)</name>
        <dbReference type="ChEBI" id="CHEBI:18420"/>
    </cofactor>
    <text evidence="6">Binds 1 Mg(2+) ion per subunit.</text>
</comment>
<keyword evidence="6" id="KW-0028">Amino-acid biosynthesis</keyword>
<keyword evidence="6" id="KW-0057">Aromatic amino acid biosynthesis</keyword>
<dbReference type="CDD" id="cd00464">
    <property type="entry name" value="SK"/>
    <property type="match status" value="1"/>
</dbReference>
<dbReference type="GO" id="GO:0000287">
    <property type="term" value="F:magnesium ion binding"/>
    <property type="evidence" value="ECO:0007669"/>
    <property type="project" value="UniProtKB-UniRule"/>
</dbReference>
<keyword evidence="5" id="KW-0520">NAD</keyword>
<dbReference type="GO" id="GO:0008652">
    <property type="term" value="P:amino acid biosynthetic process"/>
    <property type="evidence" value="ECO:0007669"/>
    <property type="project" value="UniProtKB-KW"/>
</dbReference>
<feature type="domain" description="3-dehydroquinate synthase N-terminal" evidence="7">
    <location>
        <begin position="231"/>
        <end position="342"/>
    </location>
</feature>
<feature type="binding site" evidence="6">
    <location>
        <position position="15"/>
    </location>
    <ligand>
        <name>Mg(2+)</name>
        <dbReference type="ChEBI" id="CHEBI:18420"/>
    </ligand>
</feature>
<dbReference type="Gene3D" id="1.20.1090.10">
    <property type="entry name" value="Dehydroquinate synthase-like - alpha domain"/>
    <property type="match status" value="1"/>
</dbReference>
<evidence type="ECO:0000256" key="4">
    <source>
        <dbReference type="ARBA" id="ARBA00022723"/>
    </source>
</evidence>
<dbReference type="InterPro" id="IPR050071">
    <property type="entry name" value="Dehydroquinate_synthase"/>
</dbReference>
<dbReference type="PANTHER" id="PTHR43622:SF1">
    <property type="entry name" value="3-DEHYDROQUINATE SYNTHASE"/>
    <property type="match status" value="1"/>
</dbReference>
<comment type="similarity">
    <text evidence="6">Belongs to the shikimate kinase family.</text>
</comment>
<dbReference type="SUPFAM" id="SSF52540">
    <property type="entry name" value="P-loop containing nucleoside triphosphate hydrolases"/>
    <property type="match status" value="1"/>
</dbReference>
<dbReference type="PANTHER" id="PTHR43622">
    <property type="entry name" value="3-DEHYDROQUINATE SYNTHASE"/>
    <property type="match status" value="1"/>
</dbReference>
<protein>
    <recommendedName>
        <fullName evidence="6">Shikimate kinase</fullName>
        <shortName evidence="6">SK</shortName>
        <ecNumber evidence="6">2.7.1.71</ecNumber>
    </recommendedName>
</protein>
<evidence type="ECO:0000259" key="7">
    <source>
        <dbReference type="Pfam" id="PF01761"/>
    </source>
</evidence>
<evidence type="ECO:0000313" key="9">
    <source>
        <dbReference type="EMBL" id="MDQ0290754.1"/>
    </source>
</evidence>
<comment type="subunit">
    <text evidence="6">Monomer.</text>
</comment>
<sequence>MDNIYLTGFMGCGKSTLGKVLAEHLRRHFVDMDAMLVKTIGMPIDQFFQLHGEKAFRQREYDLLKRLAQHDRLVVATGGGVPCNAANRELMLASGHIVFLDMPLASIRDRLSAAEIAVRPKWQTDDGELQKLFASRRPHYRRDSIAIDGELPLADKVAIIQRKLFPPKQCPVNLNGVTHTLTATFTPEIALQQWLAARTEAYSRIVFLCDYRCADLHAERFRPRFPHALFISVQPGETSKSLRRAEAIYKQLLAANIGRDALLVALGGGVVTDLGAFVAATYKRGIDCVLVSTTLLGCVDASIGGKAAVNVGDWKNQVGLFTRPQAVLLDCGSFWTLPGTAIRDGLVEAYKTGIVLDRDFMIWIEEQLPILLSGDSVLLAHTAFQSAFLKAAVVKEDFLERGLRKVLNLGHTYGHAVETWNHCRVSHGRCVAAGLLAALAISQQRQLVSAAWAAPRRALLNALIGQPFALPNAEQAWPIMANDKKNRGRKVLFVLMTEAAPGYAFVNDVSPADLDQALAEQLFPDKHK</sequence>
<dbReference type="InterPro" id="IPR000623">
    <property type="entry name" value="Shikimate_kinase/TSH1"/>
</dbReference>
<comment type="subcellular location">
    <subcellularLocation>
        <location evidence="6">Cytoplasm</location>
    </subcellularLocation>
</comment>
<gene>
    <name evidence="6" type="primary">aroK</name>
    <name evidence="9" type="ORF">J3R75_002861</name>
</gene>
<keyword evidence="6" id="KW-0460">Magnesium</keyword>
<dbReference type="Pfam" id="PF01761">
    <property type="entry name" value="DHQ_synthase"/>
    <property type="match status" value="1"/>
</dbReference>
<dbReference type="EMBL" id="JAUSVL010000001">
    <property type="protein sequence ID" value="MDQ0290754.1"/>
    <property type="molecule type" value="Genomic_DNA"/>
</dbReference>
<name>A0AAE4ANZ1_9BACT</name>
<comment type="pathway">
    <text evidence="6">Metabolic intermediate biosynthesis; chorismate biosynthesis; chorismate from D-erythrose 4-phosphate and phosphoenolpyruvate: step 5/7.</text>
</comment>
<dbReference type="CDD" id="cd08195">
    <property type="entry name" value="DHQS"/>
    <property type="match status" value="1"/>
</dbReference>
<dbReference type="SUPFAM" id="SSF56796">
    <property type="entry name" value="Dehydroquinate synthase-like"/>
    <property type="match status" value="1"/>
</dbReference>
<accession>A0AAE4ANZ1</accession>
<dbReference type="InterPro" id="IPR027417">
    <property type="entry name" value="P-loop_NTPase"/>
</dbReference>
<dbReference type="Gene3D" id="3.40.50.300">
    <property type="entry name" value="P-loop containing nucleotide triphosphate hydrolases"/>
    <property type="match status" value="1"/>
</dbReference>
<keyword evidence="6" id="KW-0067">ATP-binding</keyword>
<dbReference type="InterPro" id="IPR031322">
    <property type="entry name" value="Shikimate/glucono_kinase"/>
</dbReference>
<dbReference type="AlphaFoldDB" id="A0AAE4ANZ1"/>
<comment type="caution">
    <text evidence="6">Lacks conserved residue(s) required for the propagation of feature annotation.</text>
</comment>
<feature type="binding site" evidence="6">
    <location>
        <position position="33"/>
    </location>
    <ligand>
        <name>substrate</name>
    </ligand>
</feature>
<keyword evidence="3 6" id="KW-0963">Cytoplasm</keyword>
<dbReference type="InterPro" id="IPR056179">
    <property type="entry name" value="DHQS_C"/>
</dbReference>
<organism evidence="9 10">
    <name type="scientific">Oligosphaera ethanolica</name>
    <dbReference type="NCBI Taxonomy" id="760260"/>
    <lineage>
        <taxon>Bacteria</taxon>
        <taxon>Pseudomonadati</taxon>
        <taxon>Lentisphaerota</taxon>
        <taxon>Oligosphaeria</taxon>
        <taxon>Oligosphaerales</taxon>
        <taxon>Oligosphaeraceae</taxon>
        <taxon>Oligosphaera</taxon>
    </lineage>
</organism>
<comment type="function">
    <text evidence="6">Catalyzes the specific phosphorylation of the 3-hydroxyl group of shikimic acid using ATP as a cosubstrate.</text>
</comment>
<dbReference type="GO" id="GO:0004765">
    <property type="term" value="F:shikimate kinase activity"/>
    <property type="evidence" value="ECO:0007669"/>
    <property type="project" value="UniProtKB-UniRule"/>
</dbReference>
<evidence type="ECO:0000259" key="8">
    <source>
        <dbReference type="Pfam" id="PF24621"/>
    </source>
</evidence>
<feature type="domain" description="3-dehydroquinate synthase C-terminal" evidence="8">
    <location>
        <begin position="345"/>
        <end position="486"/>
    </location>
</feature>
<dbReference type="Proteomes" id="UP001238163">
    <property type="component" value="Unassembled WGS sequence"/>
</dbReference>
<dbReference type="GO" id="GO:0003856">
    <property type="term" value="F:3-dehydroquinate synthase activity"/>
    <property type="evidence" value="ECO:0007669"/>
    <property type="project" value="TreeGrafter"/>
</dbReference>
<feature type="binding site" evidence="6">
    <location>
        <position position="119"/>
    </location>
    <ligand>
        <name>ATP</name>
        <dbReference type="ChEBI" id="CHEBI:30616"/>
    </ligand>
</feature>
<feature type="binding site" evidence="6">
    <location>
        <position position="57"/>
    </location>
    <ligand>
        <name>substrate</name>
    </ligand>
</feature>
<dbReference type="Pfam" id="PF01202">
    <property type="entry name" value="SKI"/>
    <property type="match status" value="1"/>
</dbReference>
<feature type="binding site" evidence="6">
    <location>
        <position position="136"/>
    </location>
    <ligand>
        <name>substrate</name>
    </ligand>
</feature>
<keyword evidence="6 9" id="KW-0418">Kinase</keyword>
<dbReference type="GO" id="GO:0005737">
    <property type="term" value="C:cytoplasm"/>
    <property type="evidence" value="ECO:0007669"/>
    <property type="project" value="UniProtKB-SubCell"/>
</dbReference>
<keyword evidence="6" id="KW-0808">Transferase</keyword>
<dbReference type="Pfam" id="PF24621">
    <property type="entry name" value="DHQS_C"/>
    <property type="match status" value="1"/>
</dbReference>
<comment type="cofactor">
    <cofactor evidence="1">
        <name>NAD(+)</name>
        <dbReference type="ChEBI" id="CHEBI:57540"/>
    </cofactor>
</comment>
<dbReference type="PRINTS" id="PR01100">
    <property type="entry name" value="SHIKIMTKNASE"/>
</dbReference>
<dbReference type="RefSeq" id="WP_307262596.1">
    <property type="nucleotide sequence ID" value="NZ_JAUSVL010000001.1"/>
</dbReference>
<feature type="binding site" evidence="6">
    <location>
        <begin position="11"/>
        <end position="16"/>
    </location>
    <ligand>
        <name>ATP</name>
        <dbReference type="ChEBI" id="CHEBI:30616"/>
    </ligand>
</feature>
<dbReference type="HAMAP" id="MF_00109">
    <property type="entry name" value="Shikimate_kinase"/>
    <property type="match status" value="1"/>
</dbReference>
<dbReference type="GO" id="GO:0005524">
    <property type="term" value="F:ATP binding"/>
    <property type="evidence" value="ECO:0007669"/>
    <property type="project" value="UniProtKB-UniRule"/>
</dbReference>
<evidence type="ECO:0000256" key="2">
    <source>
        <dbReference type="ARBA" id="ARBA00001941"/>
    </source>
</evidence>
<evidence type="ECO:0000256" key="1">
    <source>
        <dbReference type="ARBA" id="ARBA00001911"/>
    </source>
</evidence>
<dbReference type="Gene3D" id="3.40.50.1970">
    <property type="match status" value="1"/>
</dbReference>
<evidence type="ECO:0000256" key="6">
    <source>
        <dbReference type="HAMAP-Rule" id="MF_00109"/>
    </source>
</evidence>
<proteinExistence type="inferred from homology"/>
<dbReference type="GO" id="GO:0009073">
    <property type="term" value="P:aromatic amino acid family biosynthetic process"/>
    <property type="evidence" value="ECO:0007669"/>
    <property type="project" value="UniProtKB-KW"/>
</dbReference>
<evidence type="ECO:0000256" key="3">
    <source>
        <dbReference type="ARBA" id="ARBA00022490"/>
    </source>
</evidence>
<dbReference type="InterPro" id="IPR030960">
    <property type="entry name" value="DHQS/DOIS_N"/>
</dbReference>
<keyword evidence="6" id="KW-0547">Nucleotide-binding</keyword>